<dbReference type="RefSeq" id="WP_378293783.1">
    <property type="nucleotide sequence ID" value="NZ_JBHULE010000019.1"/>
</dbReference>
<keyword evidence="2" id="KW-1185">Reference proteome</keyword>
<gene>
    <name evidence="1" type="ORF">ACFSR1_14775</name>
</gene>
<evidence type="ECO:0008006" key="3">
    <source>
        <dbReference type="Google" id="ProtNLM"/>
    </source>
</evidence>
<name>A0ABW5LHT6_9FLAO</name>
<reference evidence="2" key="1">
    <citation type="journal article" date="2019" name="Int. J. Syst. Evol. Microbiol.">
        <title>The Global Catalogue of Microorganisms (GCM) 10K type strain sequencing project: providing services to taxonomists for standard genome sequencing and annotation.</title>
        <authorList>
            <consortium name="The Broad Institute Genomics Platform"/>
            <consortium name="The Broad Institute Genome Sequencing Center for Infectious Disease"/>
            <person name="Wu L."/>
            <person name="Ma J."/>
        </authorList>
    </citation>
    <scope>NUCLEOTIDE SEQUENCE [LARGE SCALE GENOMIC DNA]</scope>
    <source>
        <strain evidence="2">KCTC 52274</strain>
    </source>
</reference>
<comment type="caution">
    <text evidence="1">The sequence shown here is derived from an EMBL/GenBank/DDBJ whole genome shotgun (WGS) entry which is preliminary data.</text>
</comment>
<protein>
    <recommendedName>
        <fullName evidence="3">Carboxypeptidase-like regulatory domain-containing protein</fullName>
    </recommendedName>
</protein>
<evidence type="ECO:0000313" key="1">
    <source>
        <dbReference type="EMBL" id="MFD2563942.1"/>
    </source>
</evidence>
<dbReference type="Proteomes" id="UP001597319">
    <property type="component" value="Unassembled WGS sequence"/>
</dbReference>
<evidence type="ECO:0000313" key="2">
    <source>
        <dbReference type="Proteomes" id="UP001597319"/>
    </source>
</evidence>
<dbReference type="EMBL" id="JBHULE010000019">
    <property type="protein sequence ID" value="MFD2563942.1"/>
    <property type="molecule type" value="Genomic_DNA"/>
</dbReference>
<proteinExistence type="predicted"/>
<accession>A0ABW5LHT6</accession>
<sequence>MQRALYFIISLTSFVGFSQDADILRGKIVTDTLQSKSINIINITKGIGTINDRVGFFQIRATQGDTIVFSSVQYQQKTHIVTKKDLKQANLSIQLQVKVNELEEVMVSQYDLTGEAKEDVKKIKTYEKNLPMFNAKMLDETQFIHEKGAKTVKNRVVTDEMDATPINIIAVGRMIASLFKKKDARQSKEVRIPEVSDFYNSDFLVSELKIPETELYDFLDYLNQKLETRKVLKSGDRLRILEYLINQSKIFNTTNALKN</sequence>
<organism evidence="1 2">
    <name type="scientific">Aquimarina rubra</name>
    <dbReference type="NCBI Taxonomy" id="1920033"/>
    <lineage>
        <taxon>Bacteria</taxon>
        <taxon>Pseudomonadati</taxon>
        <taxon>Bacteroidota</taxon>
        <taxon>Flavobacteriia</taxon>
        <taxon>Flavobacteriales</taxon>
        <taxon>Flavobacteriaceae</taxon>
        <taxon>Aquimarina</taxon>
    </lineage>
</organism>